<dbReference type="AlphaFoldDB" id="A0A1H1AIJ7"/>
<reference evidence="2 3" key="1">
    <citation type="submission" date="2016-10" db="EMBL/GenBank/DDBJ databases">
        <authorList>
            <person name="de Groot N.N."/>
        </authorList>
    </citation>
    <scope>NUCLEOTIDE SEQUENCE [LARGE SCALE GENOMIC DNA]</scope>
    <source>
        <strain evidence="2 3">DSM 22788</strain>
    </source>
</reference>
<gene>
    <name evidence="2" type="ORF">SAMN04488565_2621</name>
</gene>
<dbReference type="Proteomes" id="UP000182690">
    <property type="component" value="Unassembled WGS sequence"/>
</dbReference>
<accession>A0A1H1AIJ7</accession>
<evidence type="ECO:0000313" key="3">
    <source>
        <dbReference type="Proteomes" id="UP000182690"/>
    </source>
</evidence>
<organism evidence="2 3">
    <name type="scientific">Leucobacter chromiiresistens</name>
    <dbReference type="NCBI Taxonomy" id="1079994"/>
    <lineage>
        <taxon>Bacteria</taxon>
        <taxon>Bacillati</taxon>
        <taxon>Actinomycetota</taxon>
        <taxon>Actinomycetes</taxon>
        <taxon>Micrococcales</taxon>
        <taxon>Microbacteriaceae</taxon>
        <taxon>Leucobacter</taxon>
    </lineage>
</organism>
<keyword evidence="1" id="KW-0812">Transmembrane</keyword>
<feature type="transmembrane region" description="Helical" evidence="1">
    <location>
        <begin position="6"/>
        <end position="25"/>
    </location>
</feature>
<proteinExistence type="predicted"/>
<keyword evidence="1" id="KW-1133">Transmembrane helix</keyword>
<keyword evidence="1" id="KW-0472">Membrane</keyword>
<dbReference type="RefSeq" id="WP_244887483.1">
    <property type="nucleotide sequence ID" value="NZ_FNKB01000001.1"/>
</dbReference>
<evidence type="ECO:0000313" key="2">
    <source>
        <dbReference type="EMBL" id="SDQ39361.1"/>
    </source>
</evidence>
<dbReference type="EMBL" id="FNKB01000001">
    <property type="protein sequence ID" value="SDQ39361.1"/>
    <property type="molecule type" value="Genomic_DNA"/>
</dbReference>
<dbReference type="STRING" id="1079994.SAMN04488565_2621"/>
<evidence type="ECO:0000256" key="1">
    <source>
        <dbReference type="SAM" id="Phobius"/>
    </source>
</evidence>
<name>A0A1H1AIJ7_9MICO</name>
<protein>
    <submittedName>
        <fullName evidence="2">Putative peptidoglycan lipid II flippase</fullName>
    </submittedName>
</protein>
<sequence length="58" mass="6563">MQNVWLIFMMPHSVIAVSLATAYFTRLAEWGQSGRMTEFRSDLSASLRQIASSWSTPP</sequence>